<evidence type="ECO:0000313" key="3">
    <source>
        <dbReference type="Proteomes" id="UP000037035"/>
    </source>
</evidence>
<evidence type="ECO:0000313" key="2">
    <source>
        <dbReference type="EMBL" id="KNZ60934.1"/>
    </source>
</evidence>
<dbReference type="AlphaFoldDB" id="A0A0L6VJQ1"/>
<dbReference type="VEuPathDB" id="FungiDB:VP01_147g6"/>
<name>A0A0L6VJQ1_9BASI</name>
<comment type="caution">
    <text evidence="2">The sequence shown here is derived from an EMBL/GenBank/DDBJ whole genome shotgun (WGS) entry which is preliminary data.</text>
</comment>
<sequence>MSSSKINLISSFHLLNESYTYFAHPIFLEIIFEFQKTVKNHKENEVIHVGGLTSCLEMMINHISYHQAQNEGNMYTLSSLWFWCMNVDKSLSSEPPSISQSKSIITVKTIFSKTPIVGICLISSCFFSLVLSLFHSISLNHSNSLSTTFDITSPLDSLLPPVLLIKSTPCFFLNVFLLHSYLQPLYSVFSLPYPCKLLVISLLCCFISFFLDSDVFSLKNQHNSPKQYNLVANQTFAYFLITLLRSAAWISNNLMMKFMILSGVDLSKNPPKPHKLELGRPTKYPLQANPILSSNFQVFASAWHLVTITYDLQNHNMLSIIKLISSLGYSSKHCDCIIAKGFSYLGGGFDLNCRVYQLNLGTSSPKIRLNLCTTYNQHITGISSVYKQFKRKHFHVSAMETALTCEFLTTAFGCFFTLCNLKIVFKNRLRGIYKSSRKSPEIDFPMQEKKKYAPSGMQFQLSRSFFFQENQNSLVLHVQWHHIQWAKTVIGKKKQYEGHAIQDLIMKFAPFEENILETCVKVVYIKIWLIQCPLMFVELMEARDKLRYELLYLSACYCVLKQQVEGLSLLWTICFVLPELLVDKIFPSRFYNTYARVDRRKEICLCRGRSLTGEERKRKSMKQAN</sequence>
<keyword evidence="3" id="KW-1185">Reference proteome</keyword>
<feature type="transmembrane region" description="Helical" evidence="1">
    <location>
        <begin position="158"/>
        <end position="181"/>
    </location>
</feature>
<keyword evidence="1" id="KW-0812">Transmembrane</keyword>
<keyword evidence="1" id="KW-0472">Membrane</keyword>
<feature type="transmembrane region" description="Helical" evidence="1">
    <location>
        <begin position="231"/>
        <end position="250"/>
    </location>
</feature>
<keyword evidence="1" id="KW-1133">Transmembrane helix</keyword>
<evidence type="ECO:0000256" key="1">
    <source>
        <dbReference type="SAM" id="Phobius"/>
    </source>
</evidence>
<proteinExistence type="predicted"/>
<gene>
    <name evidence="2" type="ORF">VP01_147g6</name>
</gene>
<feature type="transmembrane region" description="Helical" evidence="1">
    <location>
        <begin position="116"/>
        <end position="138"/>
    </location>
</feature>
<dbReference type="Proteomes" id="UP000037035">
    <property type="component" value="Unassembled WGS sequence"/>
</dbReference>
<dbReference type="EMBL" id="LAVV01005331">
    <property type="protein sequence ID" value="KNZ60934.1"/>
    <property type="molecule type" value="Genomic_DNA"/>
</dbReference>
<accession>A0A0L6VJQ1</accession>
<protein>
    <submittedName>
        <fullName evidence="2">Uncharacterized protein</fullName>
    </submittedName>
</protein>
<reference evidence="2 3" key="1">
    <citation type="submission" date="2015-08" db="EMBL/GenBank/DDBJ databases">
        <title>Next Generation Sequencing and Analysis of the Genome of Puccinia sorghi L Schw, the Causal Agent of Maize Common Rust.</title>
        <authorList>
            <person name="Rochi L."/>
            <person name="Burguener G."/>
            <person name="Darino M."/>
            <person name="Turjanski A."/>
            <person name="Kreff E."/>
            <person name="Dieguez M.J."/>
            <person name="Sacco F."/>
        </authorList>
    </citation>
    <scope>NUCLEOTIDE SEQUENCE [LARGE SCALE GENOMIC DNA]</scope>
    <source>
        <strain evidence="2 3">RO10H11247</strain>
    </source>
</reference>
<feature type="transmembrane region" description="Helical" evidence="1">
    <location>
        <begin position="193"/>
        <end position="211"/>
    </location>
</feature>
<organism evidence="2 3">
    <name type="scientific">Puccinia sorghi</name>
    <dbReference type="NCBI Taxonomy" id="27349"/>
    <lineage>
        <taxon>Eukaryota</taxon>
        <taxon>Fungi</taxon>
        <taxon>Dikarya</taxon>
        <taxon>Basidiomycota</taxon>
        <taxon>Pucciniomycotina</taxon>
        <taxon>Pucciniomycetes</taxon>
        <taxon>Pucciniales</taxon>
        <taxon>Pucciniaceae</taxon>
        <taxon>Puccinia</taxon>
    </lineage>
</organism>